<dbReference type="OMA" id="FQVWRER"/>
<keyword evidence="5" id="KW-0150">Chloroplast</keyword>
<evidence type="ECO:0000256" key="7">
    <source>
        <dbReference type="ARBA" id="ARBA00022640"/>
    </source>
</evidence>
<comment type="similarity">
    <text evidence="3">Belongs to the fucoxanthin chlorophyll protein family.</text>
</comment>
<protein>
    <submittedName>
        <fullName evidence="10">Light harvesting complex protein</fullName>
    </submittedName>
</protein>
<dbReference type="Gene3D" id="1.10.3460.10">
    <property type="entry name" value="Chlorophyll a/b binding protein domain"/>
    <property type="match status" value="1"/>
</dbReference>
<evidence type="ECO:0000313" key="10">
    <source>
        <dbReference type="EMBL" id="CBN76797.1"/>
    </source>
</evidence>
<keyword evidence="9" id="KW-0157">Chromophore</keyword>
<feature type="binding site" evidence="9">
    <location>
        <position position="149"/>
    </location>
    <ligand>
        <name>chlorophyll a</name>
        <dbReference type="ChEBI" id="CHEBI:58416"/>
        <label>1</label>
    </ligand>
</feature>
<proteinExistence type="inferred from homology"/>
<keyword evidence="11" id="KW-1185">Reference proteome</keyword>
<sequence length="172" mass="19138">MVGASEETGGVFDPLGLATDETSLYRRRVAELKHGRVCMLATVGVLVQSFVQFPDPDRSAFSNTRPLGALFQVWRERPVILLGIVALMGLIELTIGREDYGSSEAEPGKLGDFWQAARPEDPQLWRRRQLQELKHGRLASLGITGMLAQELVTHEGPVEQLLKGDINPFHEY</sequence>
<dbReference type="Pfam" id="PF00504">
    <property type="entry name" value="Chloroa_b-bind"/>
    <property type="match status" value="1"/>
</dbReference>
<dbReference type="OrthoDB" id="423598at2759"/>
<gene>
    <name evidence="10" type="primary">LHCP1</name>
    <name evidence="10" type="ORF">Esi_0000_0640</name>
</gene>
<organism evidence="10 11">
    <name type="scientific">Ectocarpus siliculosus</name>
    <name type="common">Brown alga</name>
    <name type="synonym">Conferva siliculosa</name>
    <dbReference type="NCBI Taxonomy" id="2880"/>
    <lineage>
        <taxon>Eukaryota</taxon>
        <taxon>Sar</taxon>
        <taxon>Stramenopiles</taxon>
        <taxon>Ochrophyta</taxon>
        <taxon>PX clade</taxon>
        <taxon>Phaeophyceae</taxon>
        <taxon>Ectocarpales</taxon>
        <taxon>Ectocarpaceae</taxon>
        <taxon>Ectocarpus</taxon>
    </lineage>
</organism>
<dbReference type="STRING" id="2880.D8LBT8"/>
<dbReference type="Proteomes" id="UP000002630">
    <property type="component" value="Linkage Group LG01"/>
</dbReference>
<feature type="binding site" evidence="9">
    <location>
        <position position="137"/>
    </location>
    <ligand>
        <name>chlorophyll a</name>
        <dbReference type="ChEBI" id="CHEBI:58416"/>
        <label>1</label>
    </ligand>
</feature>
<evidence type="ECO:0000256" key="5">
    <source>
        <dbReference type="ARBA" id="ARBA00022528"/>
    </source>
</evidence>
<evidence type="ECO:0000256" key="6">
    <source>
        <dbReference type="ARBA" id="ARBA00022531"/>
    </source>
</evidence>
<comment type="function">
    <text evidence="1">The light-harvesting complex (LHC) functions as a light receptor, it captures and delivers excitation energy to photosystems with which it is closely associated. Energy is transferred from the carotenoid and chlorophyll C (or B) to chlorophyll A and the photosynthetic reaction centers where it is used to synthesize ATP and reducing power.</text>
</comment>
<dbReference type="GO" id="GO:0009765">
    <property type="term" value="P:photosynthesis, light harvesting"/>
    <property type="evidence" value="ECO:0007669"/>
    <property type="project" value="InterPro"/>
</dbReference>
<dbReference type="InterPro" id="IPR022796">
    <property type="entry name" value="Chloroa_b-bind"/>
</dbReference>
<dbReference type="EMBL" id="FN649726">
    <property type="protein sequence ID" value="CBN76797.1"/>
    <property type="molecule type" value="Genomic_DNA"/>
</dbReference>
<reference evidence="10 11" key="1">
    <citation type="journal article" date="2010" name="Nature">
        <title>The Ectocarpus genome and the independent evolution of multicellularity in brown algae.</title>
        <authorList>
            <person name="Cock J.M."/>
            <person name="Sterck L."/>
            <person name="Rouze P."/>
            <person name="Scornet D."/>
            <person name="Allen A.E."/>
            <person name="Amoutzias G."/>
            <person name="Anthouard V."/>
            <person name="Artiguenave F."/>
            <person name="Aury J.M."/>
            <person name="Badger J.H."/>
            <person name="Beszteri B."/>
            <person name="Billiau K."/>
            <person name="Bonnet E."/>
            <person name="Bothwell J.H."/>
            <person name="Bowler C."/>
            <person name="Boyen C."/>
            <person name="Brownlee C."/>
            <person name="Carrano C.J."/>
            <person name="Charrier B."/>
            <person name="Cho G.Y."/>
            <person name="Coelho S.M."/>
            <person name="Collen J."/>
            <person name="Corre E."/>
            <person name="Da Silva C."/>
            <person name="Delage L."/>
            <person name="Delaroque N."/>
            <person name="Dittami S.M."/>
            <person name="Doulbeau S."/>
            <person name="Elias M."/>
            <person name="Farnham G."/>
            <person name="Gachon C.M."/>
            <person name="Gschloessl B."/>
            <person name="Heesch S."/>
            <person name="Jabbari K."/>
            <person name="Jubin C."/>
            <person name="Kawai H."/>
            <person name="Kimura K."/>
            <person name="Kloareg B."/>
            <person name="Kupper F.C."/>
            <person name="Lang D."/>
            <person name="Le Bail A."/>
            <person name="Leblanc C."/>
            <person name="Lerouge P."/>
            <person name="Lohr M."/>
            <person name="Lopez P.J."/>
            <person name="Martens C."/>
            <person name="Maumus F."/>
            <person name="Michel G."/>
            <person name="Miranda-Saavedra D."/>
            <person name="Morales J."/>
            <person name="Moreau H."/>
            <person name="Motomura T."/>
            <person name="Nagasato C."/>
            <person name="Napoli C.A."/>
            <person name="Nelson D.R."/>
            <person name="Nyvall-Collen P."/>
            <person name="Peters A.F."/>
            <person name="Pommier C."/>
            <person name="Potin P."/>
            <person name="Poulain J."/>
            <person name="Quesneville H."/>
            <person name="Read B."/>
            <person name="Rensing S.A."/>
            <person name="Ritter A."/>
            <person name="Rousvoal S."/>
            <person name="Samanta M."/>
            <person name="Samson G."/>
            <person name="Schroeder D.C."/>
            <person name="Segurens B."/>
            <person name="Strittmatter M."/>
            <person name="Tonon T."/>
            <person name="Tregear J.W."/>
            <person name="Valentin K."/>
            <person name="von Dassow P."/>
            <person name="Yamagishi T."/>
            <person name="Van de Peer Y."/>
            <person name="Wincker P."/>
        </authorList>
    </citation>
    <scope>NUCLEOTIDE SEQUENCE [LARGE SCALE GENOMIC DNA]</scope>
    <source>
        <strain evidence="11">Ec32 / CCAP1310/4</strain>
    </source>
</reference>
<name>D8LBT8_ECTSI</name>
<evidence type="ECO:0000313" key="11">
    <source>
        <dbReference type="Proteomes" id="UP000002630"/>
    </source>
</evidence>
<evidence type="ECO:0000256" key="9">
    <source>
        <dbReference type="PIRSR" id="PIRSR601344-1"/>
    </source>
</evidence>
<keyword evidence="9" id="KW-0148">Chlorophyll</keyword>
<evidence type="ECO:0000256" key="2">
    <source>
        <dbReference type="ARBA" id="ARBA00004229"/>
    </source>
</evidence>
<feature type="binding site" evidence="9">
    <location>
        <position position="34"/>
    </location>
    <ligand>
        <name>chlorophyll a</name>
        <dbReference type="ChEBI" id="CHEBI:58416"/>
        <label>1</label>
    </ligand>
</feature>
<dbReference type="PANTHER" id="PTHR21649">
    <property type="entry name" value="CHLOROPHYLL A/B BINDING PROTEIN"/>
    <property type="match status" value="1"/>
</dbReference>
<dbReference type="EMBL" id="FN647682">
    <property type="protein sequence ID" value="CBN76797.1"/>
    <property type="molecule type" value="Genomic_DNA"/>
</dbReference>
<dbReference type="SUPFAM" id="SSF103511">
    <property type="entry name" value="Chlorophyll a-b binding protein"/>
    <property type="match status" value="1"/>
</dbReference>
<keyword evidence="6" id="KW-0602">Photosynthesis</keyword>
<evidence type="ECO:0000256" key="3">
    <source>
        <dbReference type="ARBA" id="ARBA00005933"/>
    </source>
</evidence>
<dbReference type="GO" id="GO:0016020">
    <property type="term" value="C:membrane"/>
    <property type="evidence" value="ECO:0007669"/>
    <property type="project" value="InterPro"/>
</dbReference>
<dbReference type="AlphaFoldDB" id="D8LBT8"/>
<accession>D8LBT8</accession>
<comment type="subcellular location">
    <subcellularLocation>
        <location evidence="2">Plastid</location>
        <location evidence="2">Chloroplast</location>
    </subcellularLocation>
</comment>
<comment type="subunit">
    <text evidence="4">The LHC complex of chromophytic algae is composed of fucoxanthin, chlorophyll A and C bound non-covalently by fucoxanthin chlorophyll proteins (FCPs). The ratio of pigments in this LHC is; fucoxanthin: chlorophyll C: chlorophyll A; (0.6-1): (0.1-0.3): (1).</text>
</comment>
<evidence type="ECO:0000256" key="1">
    <source>
        <dbReference type="ARBA" id="ARBA00004022"/>
    </source>
</evidence>
<evidence type="ECO:0000256" key="4">
    <source>
        <dbReference type="ARBA" id="ARBA00011623"/>
    </source>
</evidence>
<feature type="binding site" evidence="9">
    <location>
        <position position="31"/>
    </location>
    <ligand>
        <name>chlorophyll a</name>
        <dbReference type="ChEBI" id="CHEBI:58416"/>
        <label>1</label>
    </ligand>
</feature>
<feature type="binding site" description="axial binding residue" evidence="9">
    <location>
        <position position="92"/>
    </location>
    <ligand>
        <name>chlorophyll b</name>
        <dbReference type="ChEBI" id="CHEBI:61721"/>
        <label>1</label>
    </ligand>
    <ligandPart>
        <name>Mg</name>
        <dbReference type="ChEBI" id="CHEBI:25107"/>
    </ligandPart>
</feature>
<dbReference type="InterPro" id="IPR001344">
    <property type="entry name" value="Chloro_AB-bd_pln"/>
</dbReference>
<dbReference type="InParanoid" id="D8LBT8"/>
<dbReference type="GO" id="GO:0016168">
    <property type="term" value="F:chlorophyll binding"/>
    <property type="evidence" value="ECO:0007669"/>
    <property type="project" value="UniProtKB-KW"/>
</dbReference>
<keyword evidence="7" id="KW-0934">Plastid</keyword>
<evidence type="ECO:0000256" key="8">
    <source>
        <dbReference type="ARBA" id="ARBA00023243"/>
    </source>
</evidence>
<feature type="binding site" evidence="9">
    <location>
        <position position="132"/>
    </location>
    <ligand>
        <name>chlorophyll a</name>
        <dbReference type="ChEBI" id="CHEBI:58416"/>
        <label>1</label>
    </ligand>
</feature>
<dbReference type="GO" id="GO:0009507">
    <property type="term" value="C:chloroplast"/>
    <property type="evidence" value="ECO:0007669"/>
    <property type="project" value="UniProtKB-SubCell"/>
</dbReference>
<feature type="binding site" description="axial binding residue" evidence="9">
    <location>
        <position position="36"/>
    </location>
    <ligand>
        <name>chlorophyll b</name>
        <dbReference type="ChEBI" id="CHEBI:61721"/>
        <label>1</label>
    </ligand>
    <ligandPart>
        <name>Mg</name>
        <dbReference type="ChEBI" id="CHEBI:25107"/>
    </ligandPart>
</feature>
<keyword evidence="8" id="KW-0437">Light-harvesting polypeptide</keyword>
<dbReference type="GO" id="GO:0030076">
    <property type="term" value="C:light-harvesting complex"/>
    <property type="evidence" value="ECO:0007669"/>
    <property type="project" value="UniProtKB-KW"/>
</dbReference>